<keyword evidence="3" id="KW-1185">Reference proteome</keyword>
<dbReference type="Proteomes" id="UP000646827">
    <property type="component" value="Unassembled WGS sequence"/>
</dbReference>
<comment type="caution">
    <text evidence="2">The sequence shown here is derived from an EMBL/GenBank/DDBJ whole genome shotgun (WGS) entry which is preliminary data.</text>
</comment>
<gene>
    <name evidence="2" type="ORF">INT45_002206</name>
</gene>
<evidence type="ECO:0000313" key="3">
    <source>
        <dbReference type="Proteomes" id="UP000646827"/>
    </source>
</evidence>
<evidence type="ECO:0000313" key="2">
    <source>
        <dbReference type="EMBL" id="KAG2227521.1"/>
    </source>
</evidence>
<organism evidence="2 3">
    <name type="scientific">Circinella minor</name>
    <dbReference type="NCBI Taxonomy" id="1195481"/>
    <lineage>
        <taxon>Eukaryota</taxon>
        <taxon>Fungi</taxon>
        <taxon>Fungi incertae sedis</taxon>
        <taxon>Mucoromycota</taxon>
        <taxon>Mucoromycotina</taxon>
        <taxon>Mucoromycetes</taxon>
        <taxon>Mucorales</taxon>
        <taxon>Lichtheimiaceae</taxon>
        <taxon>Circinella</taxon>
    </lineage>
</organism>
<dbReference type="OrthoDB" id="2429120at2759"/>
<feature type="compositionally biased region" description="Low complexity" evidence="1">
    <location>
        <begin position="29"/>
        <end position="39"/>
    </location>
</feature>
<dbReference type="EMBL" id="JAEPRB010000006">
    <property type="protein sequence ID" value="KAG2227521.1"/>
    <property type="molecule type" value="Genomic_DNA"/>
</dbReference>
<dbReference type="AlphaFoldDB" id="A0A8H7SFZ5"/>
<evidence type="ECO:0000256" key="1">
    <source>
        <dbReference type="SAM" id="MobiDB-lite"/>
    </source>
</evidence>
<accession>A0A8H7SFZ5</accession>
<feature type="region of interest" description="Disordered" evidence="1">
    <location>
        <begin position="22"/>
        <end position="59"/>
    </location>
</feature>
<proteinExistence type="predicted"/>
<name>A0A8H7SFZ5_9FUNG</name>
<protein>
    <submittedName>
        <fullName evidence="2">Uncharacterized protein</fullName>
    </submittedName>
</protein>
<sequence>MELEIIQTQNVLTTRLNKRLREESDVDYNENSQQSSQESIPSVSTYDPDSQSSEDSDDTLEPMWMLNNINLSRILSEFRVTCYKKYLYQQSLTVTEKMAVNRIYLMNQANDCFTYCSGLNDIKTLLPDFFGLNKHYRKASDEELLFINEIAYNKAAGLNLRAKQLVIEQLMNTGLETHATVFYDLIKNHEACFELSTADESVFIDHALSPFVKAVFPVTHMLQKSGHFTSLEGNMNIKPDIKFHISINGDKFDCLLFEVKCPRSSSEDDLFKLSVEMQYILNRLIEHGAANPVVYGVLVYGHTCSIYKMALVGPKVYVMIKMKVCFLPRSFEDLHVAIHTLSCFIQLRDLVCDEVQSIIKTKGARSPIISWTQQAMIDINQK</sequence>
<reference evidence="2 3" key="1">
    <citation type="submission" date="2020-12" db="EMBL/GenBank/DDBJ databases">
        <title>Metabolic potential, ecology and presence of endohyphal bacteria is reflected in genomic diversity of Mucoromycotina.</title>
        <authorList>
            <person name="Muszewska A."/>
            <person name="Okrasinska A."/>
            <person name="Steczkiewicz K."/>
            <person name="Drgas O."/>
            <person name="Orlowska M."/>
            <person name="Perlinska-Lenart U."/>
            <person name="Aleksandrzak-Piekarczyk T."/>
            <person name="Szatraj K."/>
            <person name="Zielenkiewicz U."/>
            <person name="Pilsyk S."/>
            <person name="Malc E."/>
            <person name="Mieczkowski P."/>
            <person name="Kruszewska J.S."/>
            <person name="Biernat P."/>
            <person name="Pawlowska J."/>
        </authorList>
    </citation>
    <scope>NUCLEOTIDE SEQUENCE [LARGE SCALE GENOMIC DNA]</scope>
    <source>
        <strain evidence="2 3">CBS 142.35</strain>
    </source>
</reference>